<comment type="subcellular location">
    <subcellularLocation>
        <location evidence="1">Membrane</location>
        <topology evidence="1">Multi-pass membrane protein</topology>
    </subcellularLocation>
</comment>
<evidence type="ECO:0000256" key="1">
    <source>
        <dbReference type="ARBA" id="ARBA00004141"/>
    </source>
</evidence>
<evidence type="ECO:0000256" key="7">
    <source>
        <dbReference type="ARBA" id="ARBA00022989"/>
    </source>
</evidence>
<evidence type="ECO:0000313" key="12">
    <source>
        <dbReference type="EMBL" id="KAK2108473.1"/>
    </source>
</evidence>
<evidence type="ECO:0000256" key="10">
    <source>
        <dbReference type="ARBA" id="ARBA00023303"/>
    </source>
</evidence>
<name>A0ABQ9VIM1_SAGOE</name>
<keyword evidence="13" id="KW-1185">Reference proteome</keyword>
<evidence type="ECO:0000256" key="3">
    <source>
        <dbReference type="ARBA" id="ARBA00022538"/>
    </source>
</evidence>
<protein>
    <submittedName>
        <fullName evidence="12">Potassium channel sub U member 1</fullName>
    </submittedName>
</protein>
<keyword evidence="5" id="KW-0631">Potassium channel</keyword>
<dbReference type="PANTHER" id="PTHR10027:SF23">
    <property type="entry name" value="POTASSIUM CHANNEL SUBFAMILY U MEMBER 1"/>
    <property type="match status" value="1"/>
</dbReference>
<proteinExistence type="predicted"/>
<evidence type="ECO:0000256" key="2">
    <source>
        <dbReference type="ARBA" id="ARBA00022448"/>
    </source>
</evidence>
<organism evidence="12 13">
    <name type="scientific">Saguinus oedipus</name>
    <name type="common">Cotton-top tamarin</name>
    <name type="synonym">Oedipomidas oedipus</name>
    <dbReference type="NCBI Taxonomy" id="9490"/>
    <lineage>
        <taxon>Eukaryota</taxon>
        <taxon>Metazoa</taxon>
        <taxon>Chordata</taxon>
        <taxon>Craniata</taxon>
        <taxon>Vertebrata</taxon>
        <taxon>Euteleostomi</taxon>
        <taxon>Mammalia</taxon>
        <taxon>Eutheria</taxon>
        <taxon>Euarchontoglires</taxon>
        <taxon>Primates</taxon>
        <taxon>Haplorrhini</taxon>
        <taxon>Platyrrhini</taxon>
        <taxon>Cebidae</taxon>
        <taxon>Callitrichinae</taxon>
        <taxon>Saguinus</taxon>
    </lineage>
</organism>
<evidence type="ECO:0000256" key="5">
    <source>
        <dbReference type="ARBA" id="ARBA00022826"/>
    </source>
</evidence>
<reference evidence="12 13" key="1">
    <citation type="submission" date="2023-05" db="EMBL/GenBank/DDBJ databases">
        <title>B98-5 Cell Line De Novo Hybrid Assembly: An Optical Mapping Approach.</title>
        <authorList>
            <person name="Kananen K."/>
            <person name="Auerbach J.A."/>
            <person name="Kautto E."/>
            <person name="Blachly J.S."/>
        </authorList>
    </citation>
    <scope>NUCLEOTIDE SEQUENCE [LARGE SCALE GENOMIC DNA]</scope>
    <source>
        <strain evidence="12">B95-8</strain>
        <tissue evidence="12">Cell line</tissue>
    </source>
</reference>
<evidence type="ECO:0000256" key="4">
    <source>
        <dbReference type="ARBA" id="ARBA00022692"/>
    </source>
</evidence>
<accession>A0ABQ9VIM1</accession>
<evidence type="ECO:0000256" key="9">
    <source>
        <dbReference type="ARBA" id="ARBA00023136"/>
    </source>
</evidence>
<keyword evidence="9" id="KW-0472">Membrane</keyword>
<keyword evidence="8" id="KW-0406">Ion transport</keyword>
<evidence type="ECO:0000256" key="8">
    <source>
        <dbReference type="ARBA" id="ARBA00023065"/>
    </source>
</evidence>
<dbReference type="GO" id="GO:0034220">
    <property type="term" value="P:monoatomic ion transmembrane transport"/>
    <property type="evidence" value="ECO:0007669"/>
    <property type="project" value="UniProtKB-KW"/>
</dbReference>
<keyword evidence="7" id="KW-1133">Transmembrane helix</keyword>
<comment type="caution">
    <text evidence="12">The sequence shown here is derived from an EMBL/GenBank/DDBJ whole genome shotgun (WGS) entry which is preliminary data.</text>
</comment>
<dbReference type="PANTHER" id="PTHR10027">
    <property type="entry name" value="CALCIUM-ACTIVATED POTASSIUM CHANNEL ALPHA CHAIN"/>
    <property type="match status" value="1"/>
</dbReference>
<evidence type="ECO:0000256" key="6">
    <source>
        <dbReference type="ARBA" id="ARBA00022958"/>
    </source>
</evidence>
<dbReference type="InterPro" id="IPR048735">
    <property type="entry name" value="Slowpoke-like_C"/>
</dbReference>
<evidence type="ECO:0000259" key="11">
    <source>
        <dbReference type="Pfam" id="PF21014"/>
    </source>
</evidence>
<keyword evidence="4" id="KW-0812">Transmembrane</keyword>
<gene>
    <name evidence="12" type="primary">KCNU1</name>
    <name evidence="12" type="ORF">P7K49_013638</name>
</gene>
<keyword evidence="3" id="KW-0633">Potassium transport</keyword>
<keyword evidence="6" id="KW-0630">Potassium</keyword>
<sequence length="211" mass="23021">MAGARGGGCPMGSSDFQCCFSQVKGAIDEDMAEENTPGYTSGRNEKSNCQRVPILTELRNPSSIHLIEQLGGLEGSLQERNLHLSTAFSTGTVFSGSFLDSLLAMAFCNYHVLELLQMLVTGGVSSRLEQHLDKDKVCDVSDTCTVLLSGRKRCKLGLLSLQQTILSNVQPRDTFGQLFCGSLHLFGILCVGLYRIIYEEDLNSENKRGVC</sequence>
<evidence type="ECO:0000313" key="13">
    <source>
        <dbReference type="Proteomes" id="UP001266305"/>
    </source>
</evidence>
<feature type="domain" description="Ca2+-activated K+ channel Slowpoke-like C-terminal" evidence="11">
    <location>
        <begin position="112"/>
        <end position="208"/>
    </location>
</feature>
<dbReference type="Pfam" id="PF21014">
    <property type="entry name" value="Slowpoke_C"/>
    <property type="match status" value="1"/>
</dbReference>
<dbReference type="EMBL" id="JASSZA010000006">
    <property type="protein sequence ID" value="KAK2108473.1"/>
    <property type="molecule type" value="Genomic_DNA"/>
</dbReference>
<keyword evidence="10 12" id="KW-0407">Ion channel</keyword>
<keyword evidence="2" id="KW-0813">Transport</keyword>
<dbReference type="InterPro" id="IPR047871">
    <property type="entry name" value="K_chnl_Slo-like"/>
</dbReference>
<dbReference type="Proteomes" id="UP001266305">
    <property type="component" value="Unassembled WGS sequence"/>
</dbReference>